<dbReference type="GO" id="GO:0003676">
    <property type="term" value="F:nucleic acid binding"/>
    <property type="evidence" value="ECO:0007669"/>
    <property type="project" value="InterPro"/>
</dbReference>
<evidence type="ECO:0000313" key="2">
    <source>
        <dbReference type="EMBL" id="GER40648.1"/>
    </source>
</evidence>
<organism evidence="2 3">
    <name type="scientific">Striga asiatica</name>
    <name type="common">Asiatic witchweed</name>
    <name type="synonym">Buchnera asiatica</name>
    <dbReference type="NCBI Taxonomy" id="4170"/>
    <lineage>
        <taxon>Eukaryota</taxon>
        <taxon>Viridiplantae</taxon>
        <taxon>Streptophyta</taxon>
        <taxon>Embryophyta</taxon>
        <taxon>Tracheophyta</taxon>
        <taxon>Spermatophyta</taxon>
        <taxon>Magnoliopsida</taxon>
        <taxon>eudicotyledons</taxon>
        <taxon>Gunneridae</taxon>
        <taxon>Pentapetalae</taxon>
        <taxon>asterids</taxon>
        <taxon>lamiids</taxon>
        <taxon>Lamiales</taxon>
        <taxon>Orobanchaceae</taxon>
        <taxon>Buchnereae</taxon>
        <taxon>Striga</taxon>
    </lineage>
</organism>
<protein>
    <submittedName>
        <fullName evidence="2">Gag-pol polyprotein</fullName>
    </submittedName>
</protein>
<reference evidence="3" key="1">
    <citation type="journal article" date="2019" name="Curr. Biol.">
        <title>Genome Sequence of Striga asiatica Provides Insight into the Evolution of Plant Parasitism.</title>
        <authorList>
            <person name="Yoshida S."/>
            <person name="Kim S."/>
            <person name="Wafula E.K."/>
            <person name="Tanskanen J."/>
            <person name="Kim Y.M."/>
            <person name="Honaas L."/>
            <person name="Yang Z."/>
            <person name="Spallek T."/>
            <person name="Conn C.E."/>
            <person name="Ichihashi Y."/>
            <person name="Cheong K."/>
            <person name="Cui S."/>
            <person name="Der J.P."/>
            <person name="Gundlach H."/>
            <person name="Jiao Y."/>
            <person name="Hori C."/>
            <person name="Ishida J.K."/>
            <person name="Kasahara H."/>
            <person name="Kiba T."/>
            <person name="Kim M.S."/>
            <person name="Koo N."/>
            <person name="Laohavisit A."/>
            <person name="Lee Y.H."/>
            <person name="Lumba S."/>
            <person name="McCourt P."/>
            <person name="Mortimer J.C."/>
            <person name="Mutuku J.M."/>
            <person name="Nomura T."/>
            <person name="Sasaki-Sekimoto Y."/>
            <person name="Seto Y."/>
            <person name="Wang Y."/>
            <person name="Wakatake T."/>
            <person name="Sakakibara H."/>
            <person name="Demura T."/>
            <person name="Yamaguchi S."/>
            <person name="Yoneyama K."/>
            <person name="Manabe R.I."/>
            <person name="Nelson D.C."/>
            <person name="Schulman A.H."/>
            <person name="Timko M.P."/>
            <person name="dePamphilis C.W."/>
            <person name="Choi D."/>
            <person name="Shirasu K."/>
        </authorList>
    </citation>
    <scope>NUCLEOTIDE SEQUENCE [LARGE SCALE GENOMIC DNA]</scope>
    <source>
        <strain evidence="3">cv. UVA1</strain>
    </source>
</reference>
<name>A0A5A7Q6R1_STRAF</name>
<dbReference type="PANTHER" id="PTHR48475:SF2">
    <property type="entry name" value="RIBONUCLEASE H"/>
    <property type="match status" value="1"/>
</dbReference>
<dbReference type="Gene3D" id="3.10.10.10">
    <property type="entry name" value="HIV Type 1 Reverse Transcriptase, subunit A, domain 1"/>
    <property type="match status" value="1"/>
</dbReference>
<proteinExistence type="predicted"/>
<dbReference type="Gene3D" id="3.30.70.270">
    <property type="match status" value="1"/>
</dbReference>
<dbReference type="AlphaFoldDB" id="A0A5A7Q6R1"/>
<feature type="compositionally biased region" description="Basic residues" evidence="1">
    <location>
        <begin position="39"/>
        <end position="49"/>
    </location>
</feature>
<accession>A0A5A7Q6R1</accession>
<evidence type="ECO:0000256" key="1">
    <source>
        <dbReference type="SAM" id="MobiDB-lite"/>
    </source>
</evidence>
<dbReference type="EMBL" id="BKCP01005960">
    <property type="protein sequence ID" value="GER40648.1"/>
    <property type="molecule type" value="Genomic_DNA"/>
</dbReference>
<dbReference type="PANTHER" id="PTHR48475">
    <property type="entry name" value="RIBONUCLEASE H"/>
    <property type="match status" value="1"/>
</dbReference>
<keyword evidence="3" id="KW-1185">Reference proteome</keyword>
<sequence length="575" mass="65567">MRIERIVRTEVERRMRPLQRGGVIHMISGGPIDGDSNNARKKHSRAAKRKREEVSITARAPVIYFQARMLKDCTLRDVMFYDSFRQLDLDVELKEVITCLYGFSGIEVVSMGEITLPVALLRKMKMIKIVVVGTESSYNIILGRTSLNAFQSVVSTYHMMINYPVEDKMNMSEQAEWVKIQMVEGSDERKLQIGAELENPLRTKLISRYKPVFSLKRYFGGNHTSWTTGIRYYRYIPVLKTLDFRDLNKACPKDYTCCQGSTSCLMDTSQGYHQIPLAKKDWKRVSFVTSKRMYCYVVMPFSLNNAGATYQRLADKIFKEQLEQDGSRPRSRPKRDLYHIEKSGKFFGYMVIIKGIKVNLENVRAVLKMRPPKHVKEVGRDEHPIIITLKKSSKFKWTEEAQDAFKELQVILVDLLLLAKPVQGEDLVLYISIGAATVNSVVLWEEGMAHSEIKKGALAVVVTVRKLSSYFLIHKVKVRMNMPLGETLCQPSISSQMVKLAIELSEYSLVYEPRRWQIFVDGSVSEGGAGLRIMLISPKKDNLELATKLGFKVSNNEAGYEALLKGLQLVLARGT</sequence>
<dbReference type="InterPro" id="IPR043502">
    <property type="entry name" value="DNA/RNA_pol_sf"/>
</dbReference>
<dbReference type="OrthoDB" id="912714at2759"/>
<dbReference type="InterPro" id="IPR036397">
    <property type="entry name" value="RNaseH_sf"/>
</dbReference>
<comment type="caution">
    <text evidence="2">The sequence shown here is derived from an EMBL/GenBank/DDBJ whole genome shotgun (WGS) entry which is preliminary data.</text>
</comment>
<dbReference type="Gene3D" id="3.30.420.10">
    <property type="entry name" value="Ribonuclease H-like superfamily/Ribonuclease H"/>
    <property type="match status" value="1"/>
</dbReference>
<dbReference type="InterPro" id="IPR043128">
    <property type="entry name" value="Rev_trsase/Diguanyl_cyclase"/>
</dbReference>
<evidence type="ECO:0000313" key="3">
    <source>
        <dbReference type="Proteomes" id="UP000325081"/>
    </source>
</evidence>
<feature type="region of interest" description="Disordered" evidence="1">
    <location>
        <begin position="30"/>
        <end position="52"/>
    </location>
</feature>
<dbReference type="Proteomes" id="UP000325081">
    <property type="component" value="Unassembled WGS sequence"/>
</dbReference>
<dbReference type="SUPFAM" id="SSF56672">
    <property type="entry name" value="DNA/RNA polymerases"/>
    <property type="match status" value="1"/>
</dbReference>
<gene>
    <name evidence="2" type="ORF">STAS_17329</name>
</gene>